<proteinExistence type="inferred from homology"/>
<dbReference type="Pfam" id="PF07992">
    <property type="entry name" value="Pyr_redox_2"/>
    <property type="match status" value="1"/>
</dbReference>
<evidence type="ECO:0000256" key="2">
    <source>
        <dbReference type="ARBA" id="ARBA00022630"/>
    </source>
</evidence>
<keyword evidence="2" id="KW-0285">Flavoprotein</keyword>
<comment type="caution">
    <text evidence="8">The sequence shown here is derived from an EMBL/GenBank/DDBJ whole genome shotgun (WGS) entry which is preliminary data.</text>
</comment>
<accession>A0A4V1XZA6</accession>
<dbReference type="PANTHER" id="PTHR43014:SF2">
    <property type="entry name" value="MERCURIC REDUCTASE"/>
    <property type="match status" value="1"/>
</dbReference>
<organism evidence="8 9">
    <name type="scientific">Nocardioides guangzhouensis</name>
    <dbReference type="NCBI Taxonomy" id="2497878"/>
    <lineage>
        <taxon>Bacteria</taxon>
        <taxon>Bacillati</taxon>
        <taxon>Actinomycetota</taxon>
        <taxon>Actinomycetes</taxon>
        <taxon>Propionibacteriales</taxon>
        <taxon>Nocardioidaceae</taxon>
        <taxon>Nocardioides</taxon>
    </lineage>
</organism>
<dbReference type="Gene3D" id="3.30.390.30">
    <property type="match status" value="1"/>
</dbReference>
<keyword evidence="9" id="KW-1185">Reference proteome</keyword>
<comment type="cofactor">
    <cofactor evidence="4">
        <name>FAD</name>
        <dbReference type="ChEBI" id="CHEBI:57692"/>
    </cofactor>
    <text evidence="4">Binds 1 FAD per subunit.</text>
</comment>
<name>A0A4V1XZA6_9ACTN</name>
<evidence type="ECO:0000313" key="8">
    <source>
        <dbReference type="EMBL" id="RYP86079.1"/>
    </source>
</evidence>
<dbReference type="EMBL" id="SDKM01000013">
    <property type="protein sequence ID" value="RYP86079.1"/>
    <property type="molecule type" value="Genomic_DNA"/>
</dbReference>
<feature type="binding site" evidence="4">
    <location>
        <position position="264"/>
    </location>
    <ligand>
        <name>NAD(+)</name>
        <dbReference type="ChEBI" id="CHEBI:57540"/>
    </ligand>
</feature>
<keyword evidence="4" id="KW-0547">Nucleotide-binding</keyword>
<feature type="domain" description="Pyridine nucleotide-disulphide oxidoreductase dimerisation" evidence="6">
    <location>
        <begin position="338"/>
        <end position="441"/>
    </location>
</feature>
<reference evidence="8 9" key="1">
    <citation type="submission" date="2019-01" db="EMBL/GenBank/DDBJ databases">
        <title>Nocardioides guangzhouensis sp. nov., an actinobacterium isolated from soil.</title>
        <authorList>
            <person name="Fu Y."/>
            <person name="Cai Y."/>
            <person name="Lin Z."/>
            <person name="Chen P."/>
        </authorList>
    </citation>
    <scope>NUCLEOTIDE SEQUENCE [LARGE SCALE GENOMIC DNA]</scope>
    <source>
        <strain evidence="8 9">130</strain>
    </source>
</reference>
<dbReference type="PRINTS" id="PR00368">
    <property type="entry name" value="FADPNR"/>
</dbReference>
<dbReference type="GO" id="GO:0003955">
    <property type="term" value="F:NAD(P)H dehydrogenase (quinone) activity"/>
    <property type="evidence" value="ECO:0007669"/>
    <property type="project" value="TreeGrafter"/>
</dbReference>
<sequence>MTTHEVDVVVLGLGPGGEHAAIKLGRAGLDVVAVDERLVGGECPYFGCVPSKMMIAAARELDAARRVPEFGGTAEVHPDWGPVAARIRDEATDDWDDTAAVKRLEDAGATFVRGHGVLTGPGRVEVDGTTYAARRGVVLNTGTSPAVPPVDGLADTPYWTNRDAVRLTELPASLAVLGGGPIGAELAQVFSRFGVRVTVVEAADRLLPNDEPEAGEKLEAAFAAEGIQVLTGAAVSQVAYADGAFTLAVGDGEVTADKLLVATGRRTHVEGIGLGVVGATVERGVVATDERMRAGERLWAVGDITGKGAFTHVSMYQAAVAVRDVLGQDGPWADYRSVSRVTFTEPEVASAGMSEARAHDELPNVAVATGDLGSRGWIAKADGLVKVVADADRKILVGATVVGPTGGEVIGLLGLAIKQEVPVTELLELHYAYPTYYRAVEAALKGLLDDLGA</sequence>
<feature type="domain" description="FAD/NAD(P)-binding" evidence="7">
    <location>
        <begin position="7"/>
        <end position="318"/>
    </location>
</feature>
<comment type="similarity">
    <text evidence="1">Belongs to the class-I pyridine nucleotide-disulfide oxidoreductase family.</text>
</comment>
<dbReference type="InterPro" id="IPR023753">
    <property type="entry name" value="FAD/NAD-binding_dom"/>
</dbReference>
<keyword evidence="4" id="KW-0520">NAD</keyword>
<dbReference type="Proteomes" id="UP000295198">
    <property type="component" value="Unassembled WGS sequence"/>
</dbReference>
<dbReference type="PIRSF" id="PIRSF000350">
    <property type="entry name" value="Mercury_reductase_MerA"/>
    <property type="match status" value="1"/>
</dbReference>
<dbReference type="GO" id="GO:0050660">
    <property type="term" value="F:flavin adenine dinucleotide binding"/>
    <property type="evidence" value="ECO:0007669"/>
    <property type="project" value="TreeGrafter"/>
</dbReference>
<feature type="binding site" evidence="4">
    <location>
        <begin position="178"/>
        <end position="185"/>
    </location>
    <ligand>
        <name>NAD(+)</name>
        <dbReference type="ChEBI" id="CHEBI:57540"/>
    </ligand>
</feature>
<evidence type="ECO:0000256" key="4">
    <source>
        <dbReference type="PIRSR" id="PIRSR000350-3"/>
    </source>
</evidence>
<feature type="binding site" evidence="4">
    <location>
        <position position="201"/>
    </location>
    <ligand>
        <name>NAD(+)</name>
        <dbReference type="ChEBI" id="CHEBI:57540"/>
    </ligand>
</feature>
<dbReference type="AlphaFoldDB" id="A0A4V1XZA6"/>
<dbReference type="InterPro" id="IPR001100">
    <property type="entry name" value="Pyr_nuc-diS_OxRdtase"/>
</dbReference>
<dbReference type="OrthoDB" id="4763248at2"/>
<evidence type="ECO:0000256" key="1">
    <source>
        <dbReference type="ARBA" id="ARBA00007532"/>
    </source>
</evidence>
<dbReference type="InterPro" id="IPR016156">
    <property type="entry name" value="FAD/NAD-linked_Rdtase_dimer_sf"/>
</dbReference>
<evidence type="ECO:0000259" key="6">
    <source>
        <dbReference type="Pfam" id="PF02852"/>
    </source>
</evidence>
<feature type="binding site" evidence="4">
    <location>
        <position position="116"/>
    </location>
    <ligand>
        <name>FAD</name>
        <dbReference type="ChEBI" id="CHEBI:57692"/>
    </ligand>
</feature>
<feature type="binding site" evidence="4">
    <location>
        <position position="303"/>
    </location>
    <ligand>
        <name>FAD</name>
        <dbReference type="ChEBI" id="CHEBI:57692"/>
    </ligand>
</feature>
<feature type="binding site" evidence="4">
    <location>
        <position position="52"/>
    </location>
    <ligand>
        <name>FAD</name>
        <dbReference type="ChEBI" id="CHEBI:57692"/>
    </ligand>
</feature>
<dbReference type="PRINTS" id="PR00411">
    <property type="entry name" value="PNDRDTASEI"/>
</dbReference>
<evidence type="ECO:0000256" key="5">
    <source>
        <dbReference type="PIRSR" id="PIRSR000350-4"/>
    </source>
</evidence>
<dbReference type="SUPFAM" id="SSF51905">
    <property type="entry name" value="FAD/NAD(P)-binding domain"/>
    <property type="match status" value="1"/>
</dbReference>
<evidence type="ECO:0000256" key="3">
    <source>
        <dbReference type="ARBA" id="ARBA00022827"/>
    </source>
</evidence>
<gene>
    <name evidence="8" type="ORF">EKO23_10695</name>
</gene>
<dbReference type="SUPFAM" id="SSF55424">
    <property type="entry name" value="FAD/NAD-linked reductases, dimerisation (C-terminal) domain"/>
    <property type="match status" value="1"/>
</dbReference>
<feature type="disulfide bond" description="Redox-active" evidence="5">
    <location>
        <begin position="43"/>
        <end position="48"/>
    </location>
</feature>
<dbReference type="PANTHER" id="PTHR43014">
    <property type="entry name" value="MERCURIC REDUCTASE"/>
    <property type="match status" value="1"/>
</dbReference>
<evidence type="ECO:0000313" key="9">
    <source>
        <dbReference type="Proteomes" id="UP000295198"/>
    </source>
</evidence>
<dbReference type="Gene3D" id="3.50.50.60">
    <property type="entry name" value="FAD/NAD(P)-binding domain"/>
    <property type="match status" value="2"/>
</dbReference>
<evidence type="ECO:0000259" key="7">
    <source>
        <dbReference type="Pfam" id="PF07992"/>
    </source>
</evidence>
<dbReference type="InterPro" id="IPR036188">
    <property type="entry name" value="FAD/NAD-bd_sf"/>
</dbReference>
<protein>
    <submittedName>
        <fullName evidence="8">NAD(P)/FAD-dependent oxidoreductase</fullName>
    </submittedName>
</protein>
<dbReference type="RefSeq" id="WP_134717026.1">
    <property type="nucleotide sequence ID" value="NZ_SDKM01000013.1"/>
</dbReference>
<dbReference type="Pfam" id="PF02852">
    <property type="entry name" value="Pyr_redox_dim"/>
    <property type="match status" value="1"/>
</dbReference>
<keyword evidence="3 4" id="KW-0274">FAD</keyword>
<dbReference type="InterPro" id="IPR004099">
    <property type="entry name" value="Pyr_nucl-diS_OxRdtase_dimer"/>
</dbReference>